<keyword evidence="2" id="KW-1185">Reference proteome</keyword>
<evidence type="ECO:0000313" key="2">
    <source>
        <dbReference type="Proteomes" id="UP000000641"/>
    </source>
</evidence>
<gene>
    <name evidence="1" type="ordered locus">Tpen_0300</name>
</gene>
<dbReference type="AlphaFoldDB" id="A1RWY0"/>
<name>A1RWY0_THEPD</name>
<dbReference type="Proteomes" id="UP000000641">
    <property type="component" value="Chromosome"/>
</dbReference>
<proteinExistence type="predicted"/>
<sequence>MLVVCVEKDIELIKRRMLLEMQKKMLAKEAKREPERINYYEVFVSHLTDDGKEMFGKALEQYGEVARKIGEKLGYLFHTGRITGSLDASTIYWIFQEAGLPIRLETRIVYKKKGEVKSISDLLKEEE</sequence>
<organism evidence="1 2">
    <name type="scientific">Thermofilum pendens (strain DSM 2475 / Hrk 5)</name>
    <dbReference type="NCBI Taxonomy" id="368408"/>
    <lineage>
        <taxon>Archaea</taxon>
        <taxon>Thermoproteota</taxon>
        <taxon>Thermoprotei</taxon>
        <taxon>Thermofilales</taxon>
        <taxon>Thermofilaceae</taxon>
        <taxon>Thermofilum</taxon>
    </lineage>
</organism>
<accession>A1RWY0</accession>
<reference evidence="2" key="1">
    <citation type="journal article" date="2008" name="J. Bacteriol.">
        <title>Genome sequence of Thermofilum pendens reveals an exceptional loss of biosynthetic pathways without genome reduction.</title>
        <authorList>
            <person name="Anderson I."/>
            <person name="Rodriguez J."/>
            <person name="Susanti D."/>
            <person name="Porat I."/>
            <person name="Reich C."/>
            <person name="Ulrich L.E."/>
            <person name="Elkins J.G."/>
            <person name="Mavromatis K."/>
            <person name="Lykidis A."/>
            <person name="Kim E."/>
            <person name="Thompson L.S."/>
            <person name="Nolan M."/>
            <person name="Land M."/>
            <person name="Copeland A."/>
            <person name="Lapidus A."/>
            <person name="Lucas S."/>
            <person name="Detter C."/>
            <person name="Zhulin I.B."/>
            <person name="Olsen G.J."/>
            <person name="Whitman W."/>
            <person name="Mukhopadhyay B."/>
            <person name="Bristow J."/>
            <person name="Kyrpides N."/>
        </authorList>
    </citation>
    <scope>NUCLEOTIDE SEQUENCE [LARGE SCALE GENOMIC DNA]</scope>
    <source>
        <strain evidence="2">DSM 2475 / Hrk 5</strain>
    </source>
</reference>
<dbReference type="EnsemblBacteria" id="ABL77710">
    <property type="protein sequence ID" value="ABL77710"/>
    <property type="gene ID" value="Tpen_0300"/>
</dbReference>
<evidence type="ECO:0000313" key="1">
    <source>
        <dbReference type="EMBL" id="ABL77710.1"/>
    </source>
</evidence>
<dbReference type="eggNOG" id="arCOG05529">
    <property type="taxonomic scope" value="Archaea"/>
</dbReference>
<dbReference type="KEGG" id="tpe:Tpen_0300"/>
<protein>
    <submittedName>
        <fullName evidence="1">Uncharacterized protein</fullName>
    </submittedName>
</protein>
<dbReference type="EMBL" id="CP000505">
    <property type="protein sequence ID" value="ABL77710.1"/>
    <property type="molecule type" value="Genomic_DNA"/>
</dbReference>
<dbReference type="HOGENOM" id="CLU_2032979_0_0_2"/>